<proteinExistence type="predicted"/>
<dbReference type="EMBL" id="WWCX01000001">
    <property type="protein sequence ID" value="MYM92458.1"/>
    <property type="molecule type" value="Genomic_DNA"/>
</dbReference>
<comment type="caution">
    <text evidence="2">The sequence shown here is derived from an EMBL/GenBank/DDBJ whole genome shotgun (WGS) entry which is preliminary data.</text>
</comment>
<sequence length="94" mass="10785">MKQQNQFGAAFRAVRLARGLTQEDFAHESGRTYISELERGLKQPTLQKIDELAVPLTVHPLTLLILAYLKKFDDQSCEELLCLVRSELREVLSR</sequence>
<dbReference type="PROSITE" id="PS50943">
    <property type="entry name" value="HTH_CROC1"/>
    <property type="match status" value="1"/>
</dbReference>
<protein>
    <submittedName>
        <fullName evidence="2">Helix-turn-helix domain-containing protein</fullName>
    </submittedName>
</protein>
<organism evidence="2 3">
    <name type="scientific">Duganella vulcania</name>
    <dbReference type="NCBI Taxonomy" id="2692166"/>
    <lineage>
        <taxon>Bacteria</taxon>
        <taxon>Pseudomonadati</taxon>
        <taxon>Pseudomonadota</taxon>
        <taxon>Betaproteobacteria</taxon>
        <taxon>Burkholderiales</taxon>
        <taxon>Oxalobacteraceae</taxon>
        <taxon>Telluria group</taxon>
        <taxon>Duganella</taxon>
    </lineage>
</organism>
<dbReference type="InterPro" id="IPR010982">
    <property type="entry name" value="Lambda_DNA-bd_dom_sf"/>
</dbReference>
<reference evidence="2" key="1">
    <citation type="submission" date="2019-12" db="EMBL/GenBank/DDBJ databases">
        <title>Novel species isolated from a subtropical stream in China.</title>
        <authorList>
            <person name="Lu H."/>
        </authorList>
    </citation>
    <scope>NUCLEOTIDE SEQUENCE [LARGE SCALE GENOMIC DNA]</scope>
    <source>
        <strain evidence="2">FT81W</strain>
    </source>
</reference>
<dbReference type="GO" id="GO:0003677">
    <property type="term" value="F:DNA binding"/>
    <property type="evidence" value="ECO:0007669"/>
    <property type="project" value="InterPro"/>
</dbReference>
<evidence type="ECO:0000259" key="1">
    <source>
        <dbReference type="PROSITE" id="PS50943"/>
    </source>
</evidence>
<dbReference type="SMART" id="SM00530">
    <property type="entry name" value="HTH_XRE"/>
    <property type="match status" value="1"/>
</dbReference>
<evidence type="ECO:0000313" key="3">
    <source>
        <dbReference type="Proteomes" id="UP000447355"/>
    </source>
</evidence>
<dbReference type="InterPro" id="IPR001387">
    <property type="entry name" value="Cro/C1-type_HTH"/>
</dbReference>
<gene>
    <name evidence="2" type="ORF">GTP90_01125</name>
</gene>
<dbReference type="RefSeq" id="WP_161081725.1">
    <property type="nucleotide sequence ID" value="NZ_WWCX01000001.1"/>
</dbReference>
<dbReference type="CDD" id="cd00093">
    <property type="entry name" value="HTH_XRE"/>
    <property type="match status" value="1"/>
</dbReference>
<dbReference type="Proteomes" id="UP000447355">
    <property type="component" value="Unassembled WGS sequence"/>
</dbReference>
<dbReference type="SUPFAM" id="SSF47413">
    <property type="entry name" value="lambda repressor-like DNA-binding domains"/>
    <property type="match status" value="1"/>
</dbReference>
<name>A0A845GHF9_9BURK</name>
<dbReference type="Pfam" id="PF01381">
    <property type="entry name" value="HTH_3"/>
    <property type="match status" value="1"/>
</dbReference>
<evidence type="ECO:0000313" key="2">
    <source>
        <dbReference type="EMBL" id="MYM92458.1"/>
    </source>
</evidence>
<accession>A0A845GHF9</accession>
<feature type="domain" description="HTH cro/C1-type" evidence="1">
    <location>
        <begin position="11"/>
        <end position="63"/>
    </location>
</feature>
<dbReference type="Gene3D" id="1.10.260.40">
    <property type="entry name" value="lambda repressor-like DNA-binding domains"/>
    <property type="match status" value="1"/>
</dbReference>
<dbReference type="AlphaFoldDB" id="A0A845GHF9"/>